<keyword evidence="3" id="KW-1185">Reference proteome</keyword>
<dbReference type="AlphaFoldDB" id="A0A5B7GQZ6"/>
<proteinExistence type="predicted"/>
<gene>
    <name evidence="2" type="ORF">E2C01_056676</name>
</gene>
<feature type="region of interest" description="Disordered" evidence="1">
    <location>
        <begin position="65"/>
        <end position="84"/>
    </location>
</feature>
<accession>A0A5B7GQZ6</accession>
<sequence>MPRILTNHEQGNGDVFRVVCLDGSQHGAHHGAAQAHEGNHDDEPANAHRLRHHQAAARLGLLFPQVGRPARRPPGPGIRGEGLDTVPGKIYAKRDFPEMEGCVSRELNYFTLLNA</sequence>
<comment type="caution">
    <text evidence="2">The sequence shown here is derived from an EMBL/GenBank/DDBJ whole genome shotgun (WGS) entry which is preliminary data.</text>
</comment>
<dbReference type="Proteomes" id="UP000324222">
    <property type="component" value="Unassembled WGS sequence"/>
</dbReference>
<organism evidence="2 3">
    <name type="scientific">Portunus trituberculatus</name>
    <name type="common">Swimming crab</name>
    <name type="synonym">Neptunus trituberculatus</name>
    <dbReference type="NCBI Taxonomy" id="210409"/>
    <lineage>
        <taxon>Eukaryota</taxon>
        <taxon>Metazoa</taxon>
        <taxon>Ecdysozoa</taxon>
        <taxon>Arthropoda</taxon>
        <taxon>Crustacea</taxon>
        <taxon>Multicrustacea</taxon>
        <taxon>Malacostraca</taxon>
        <taxon>Eumalacostraca</taxon>
        <taxon>Eucarida</taxon>
        <taxon>Decapoda</taxon>
        <taxon>Pleocyemata</taxon>
        <taxon>Brachyura</taxon>
        <taxon>Eubrachyura</taxon>
        <taxon>Portunoidea</taxon>
        <taxon>Portunidae</taxon>
        <taxon>Portuninae</taxon>
        <taxon>Portunus</taxon>
    </lineage>
</organism>
<protein>
    <submittedName>
        <fullName evidence="2">Uncharacterized protein</fullName>
    </submittedName>
</protein>
<name>A0A5B7GQZ6_PORTR</name>
<reference evidence="2 3" key="1">
    <citation type="submission" date="2019-05" db="EMBL/GenBank/DDBJ databases">
        <title>Another draft genome of Portunus trituberculatus and its Hox gene families provides insights of decapod evolution.</title>
        <authorList>
            <person name="Jeong J.-H."/>
            <person name="Song I."/>
            <person name="Kim S."/>
            <person name="Choi T."/>
            <person name="Kim D."/>
            <person name="Ryu S."/>
            <person name="Kim W."/>
        </authorList>
    </citation>
    <scope>NUCLEOTIDE SEQUENCE [LARGE SCALE GENOMIC DNA]</scope>
    <source>
        <tissue evidence="2">Muscle</tissue>
    </source>
</reference>
<feature type="region of interest" description="Disordered" evidence="1">
    <location>
        <begin position="26"/>
        <end position="45"/>
    </location>
</feature>
<evidence type="ECO:0000313" key="3">
    <source>
        <dbReference type="Proteomes" id="UP000324222"/>
    </source>
</evidence>
<dbReference type="EMBL" id="VSRR010019838">
    <property type="protein sequence ID" value="MPC62591.1"/>
    <property type="molecule type" value="Genomic_DNA"/>
</dbReference>
<evidence type="ECO:0000313" key="2">
    <source>
        <dbReference type="EMBL" id="MPC62591.1"/>
    </source>
</evidence>
<evidence type="ECO:0000256" key="1">
    <source>
        <dbReference type="SAM" id="MobiDB-lite"/>
    </source>
</evidence>